<reference evidence="8" key="1">
    <citation type="submission" date="2025-08" db="UniProtKB">
        <authorList>
            <consortium name="RefSeq"/>
        </authorList>
    </citation>
    <scope>IDENTIFICATION</scope>
    <source>
        <tissue evidence="8">Testes</tissue>
    </source>
</reference>
<organism evidence="7 8">
    <name type="scientific">Saccoglossus kowalevskii</name>
    <name type="common">Acorn worm</name>
    <dbReference type="NCBI Taxonomy" id="10224"/>
    <lineage>
        <taxon>Eukaryota</taxon>
        <taxon>Metazoa</taxon>
        <taxon>Hemichordata</taxon>
        <taxon>Enteropneusta</taxon>
        <taxon>Harrimaniidae</taxon>
        <taxon>Saccoglossus</taxon>
    </lineage>
</organism>
<comment type="caution">
    <text evidence="4">Lacks conserved residue(s) required for the propagation of feature annotation.</text>
</comment>
<dbReference type="GeneID" id="102809915"/>
<evidence type="ECO:0000256" key="3">
    <source>
        <dbReference type="ARBA" id="ARBA00023157"/>
    </source>
</evidence>
<protein>
    <submittedName>
        <fullName evidence="8">Basement membrane-specific heparan sulfate proteoglycan core protein-like</fullName>
    </submittedName>
</protein>
<dbReference type="Gene3D" id="2.60.120.200">
    <property type="match status" value="1"/>
</dbReference>
<evidence type="ECO:0000256" key="4">
    <source>
        <dbReference type="PROSITE-ProRule" id="PRU00076"/>
    </source>
</evidence>
<dbReference type="Gene3D" id="2.10.25.10">
    <property type="entry name" value="Laminin"/>
    <property type="match status" value="1"/>
</dbReference>
<evidence type="ECO:0000256" key="2">
    <source>
        <dbReference type="ARBA" id="ARBA00022737"/>
    </source>
</evidence>
<dbReference type="PROSITE" id="PS01186">
    <property type="entry name" value="EGF_2"/>
    <property type="match status" value="1"/>
</dbReference>
<dbReference type="CDD" id="cd00110">
    <property type="entry name" value="LamG"/>
    <property type="match status" value="1"/>
</dbReference>
<evidence type="ECO:0000256" key="1">
    <source>
        <dbReference type="ARBA" id="ARBA00022536"/>
    </source>
</evidence>
<dbReference type="SMART" id="SM00181">
    <property type="entry name" value="EGF"/>
    <property type="match status" value="2"/>
</dbReference>
<dbReference type="InterPro" id="IPR000742">
    <property type="entry name" value="EGF"/>
</dbReference>
<dbReference type="CDD" id="cd00054">
    <property type="entry name" value="EGF_CA"/>
    <property type="match status" value="1"/>
</dbReference>
<keyword evidence="3 4" id="KW-1015">Disulfide bond</keyword>
<gene>
    <name evidence="8" type="primary">LOC102809915</name>
</gene>
<dbReference type="PROSITE" id="PS00022">
    <property type="entry name" value="EGF_1"/>
    <property type="match status" value="2"/>
</dbReference>
<dbReference type="InterPro" id="IPR001881">
    <property type="entry name" value="EGF-like_Ca-bd_dom"/>
</dbReference>
<dbReference type="SMART" id="SM00179">
    <property type="entry name" value="EGF_CA"/>
    <property type="match status" value="2"/>
</dbReference>
<dbReference type="InterPro" id="IPR001791">
    <property type="entry name" value="Laminin_G"/>
</dbReference>
<dbReference type="SUPFAM" id="SSF49899">
    <property type="entry name" value="Concanavalin A-like lectins/glucanases"/>
    <property type="match status" value="1"/>
</dbReference>
<proteinExistence type="predicted"/>
<accession>A0ABM0MF85</accession>
<dbReference type="PANTHER" id="PTHR15036:SF85">
    <property type="entry name" value="SP2353, ISOFORM A"/>
    <property type="match status" value="1"/>
</dbReference>
<sequence>MIPYFVQNPVSYISFRALRDAYLTFDIEISFKPETTDGMLIYNGQTVGQNVQVSGDFLSFGMSNGRAEFRYNMGSGAAIIRSAAPLELGQWHTVVLHRNRIQGSMIVDGQVPVNGTSLGRFQGLDLTDNLYLGGFPEDAVIAKASGFTKGFIGCVSRLKISGLPVDIGSSAKSVVGVLDCPVCQHAPCQNGGTCREASTEYGYRCSCPAGYTGRTCQDIGESCYPGVCGAGRCVKNAGPSGFHCICPIGTVGERCETGM</sequence>
<keyword evidence="1 4" id="KW-0245">EGF-like domain</keyword>
<evidence type="ECO:0000313" key="7">
    <source>
        <dbReference type="Proteomes" id="UP000694865"/>
    </source>
</evidence>
<feature type="disulfide bond" evidence="4">
    <location>
        <begin position="188"/>
        <end position="205"/>
    </location>
</feature>
<feature type="domain" description="EGF-like" evidence="6">
    <location>
        <begin position="179"/>
        <end position="217"/>
    </location>
</feature>
<dbReference type="SMART" id="SM00282">
    <property type="entry name" value="LamG"/>
    <property type="match status" value="1"/>
</dbReference>
<feature type="disulfide bond" evidence="4">
    <location>
        <begin position="207"/>
        <end position="216"/>
    </location>
</feature>
<evidence type="ECO:0000259" key="5">
    <source>
        <dbReference type="PROSITE" id="PS50025"/>
    </source>
</evidence>
<evidence type="ECO:0000259" key="6">
    <source>
        <dbReference type="PROSITE" id="PS50026"/>
    </source>
</evidence>
<dbReference type="SUPFAM" id="SSF57196">
    <property type="entry name" value="EGF/Laminin"/>
    <property type="match status" value="1"/>
</dbReference>
<dbReference type="InterPro" id="IPR050372">
    <property type="entry name" value="Neurexin-related_CASP"/>
</dbReference>
<name>A0ABM0MF85_SACKO</name>
<feature type="domain" description="Laminin G" evidence="5">
    <location>
        <begin position="2"/>
        <end position="183"/>
    </location>
</feature>
<evidence type="ECO:0000313" key="8">
    <source>
        <dbReference type="RefSeq" id="XP_006818676.1"/>
    </source>
</evidence>
<keyword evidence="2" id="KW-0677">Repeat</keyword>
<dbReference type="PRINTS" id="PR00010">
    <property type="entry name" value="EGFBLOOD"/>
</dbReference>
<dbReference type="Proteomes" id="UP000694865">
    <property type="component" value="Unplaced"/>
</dbReference>
<feature type="disulfide bond" evidence="4">
    <location>
        <begin position="223"/>
        <end position="233"/>
    </location>
</feature>
<dbReference type="InterPro" id="IPR026823">
    <property type="entry name" value="cEGF"/>
</dbReference>
<dbReference type="Pfam" id="PF12662">
    <property type="entry name" value="cEGF"/>
    <property type="match status" value="1"/>
</dbReference>
<dbReference type="PANTHER" id="PTHR15036">
    <property type="entry name" value="PIKACHURIN-LIKE PROTEIN"/>
    <property type="match status" value="1"/>
</dbReference>
<dbReference type="InterPro" id="IPR013320">
    <property type="entry name" value="ConA-like_dom_sf"/>
</dbReference>
<dbReference type="Pfam" id="PF00054">
    <property type="entry name" value="Laminin_G_1"/>
    <property type="match status" value="1"/>
</dbReference>
<dbReference type="RefSeq" id="XP_006818676.1">
    <property type="nucleotide sequence ID" value="XM_006818613.1"/>
</dbReference>
<feature type="disulfide bond" evidence="4">
    <location>
        <begin position="246"/>
        <end position="255"/>
    </location>
</feature>
<keyword evidence="7" id="KW-1185">Reference proteome</keyword>
<dbReference type="PROSITE" id="PS50026">
    <property type="entry name" value="EGF_3"/>
    <property type="match status" value="2"/>
</dbReference>
<feature type="domain" description="EGF-like" evidence="6">
    <location>
        <begin position="219"/>
        <end position="256"/>
    </location>
</feature>
<dbReference type="PROSITE" id="PS50025">
    <property type="entry name" value="LAM_G_DOMAIN"/>
    <property type="match status" value="1"/>
</dbReference>